<evidence type="ECO:0000256" key="3">
    <source>
        <dbReference type="ARBA" id="ARBA00022833"/>
    </source>
</evidence>
<evidence type="ECO:0000256" key="4">
    <source>
        <dbReference type="ARBA" id="ARBA00023239"/>
    </source>
</evidence>
<evidence type="ECO:0000313" key="6">
    <source>
        <dbReference type="EMBL" id="KAL2072105.1"/>
    </source>
</evidence>
<dbReference type="InterPro" id="IPR011057">
    <property type="entry name" value="Mss4-like_sf"/>
</dbReference>
<dbReference type="PANTHER" id="PTHR33337:SF40">
    <property type="entry name" value="CENP-V_GFA DOMAIN-CONTAINING PROTEIN-RELATED"/>
    <property type="match status" value="1"/>
</dbReference>
<keyword evidence="7" id="KW-1185">Reference proteome</keyword>
<dbReference type="EMBL" id="JAZHXI010000004">
    <property type="protein sequence ID" value="KAL2072105.1"/>
    <property type="molecule type" value="Genomic_DNA"/>
</dbReference>
<name>A0ABR4CQ96_9HELO</name>
<evidence type="ECO:0000256" key="1">
    <source>
        <dbReference type="ARBA" id="ARBA00005495"/>
    </source>
</evidence>
<protein>
    <recommendedName>
        <fullName evidence="5">CENP-V/GFA domain-containing protein</fullName>
    </recommendedName>
</protein>
<keyword evidence="4" id="KW-0456">Lyase</keyword>
<dbReference type="Gene3D" id="3.90.1590.10">
    <property type="entry name" value="glutathione-dependent formaldehyde- activating enzyme (gfa)"/>
    <property type="match status" value="2"/>
</dbReference>
<gene>
    <name evidence="6" type="ORF">VTL71DRAFT_11448</name>
</gene>
<evidence type="ECO:0000256" key="2">
    <source>
        <dbReference type="ARBA" id="ARBA00022723"/>
    </source>
</evidence>
<evidence type="ECO:0000259" key="5">
    <source>
        <dbReference type="PROSITE" id="PS51891"/>
    </source>
</evidence>
<comment type="caution">
    <text evidence="6">The sequence shown here is derived from an EMBL/GenBank/DDBJ whole genome shotgun (WGS) entry which is preliminary data.</text>
</comment>
<dbReference type="SUPFAM" id="SSF51316">
    <property type="entry name" value="Mss4-like"/>
    <property type="match status" value="2"/>
</dbReference>
<dbReference type="Proteomes" id="UP001595075">
    <property type="component" value="Unassembled WGS sequence"/>
</dbReference>
<dbReference type="InterPro" id="IPR006913">
    <property type="entry name" value="CENP-V/GFA"/>
</dbReference>
<dbReference type="PROSITE" id="PS51891">
    <property type="entry name" value="CENP_V_GFA"/>
    <property type="match status" value="1"/>
</dbReference>
<sequence length="366" mass="40774">MTTTITSTCACRSFNMTITYPNTDLPIDRALCLCNNCRKVSGSCGWSSVSVPPNQKIDPSNFKTTGYESSPGVTRHFCSTCGAHAFTLVERGGYSICLSITGLWDRTEGLINWTGCKWVENTLDGGVSVWLKDIKRADGTTEELKRWARYDNVDPQFVPEGSFLALPKKEQLPAQDEKLKAECLCGGVKFYITRPNEDSKKVLSPFPELMVPSHSPTFANPQHETWWLQESNTKYLAGVCACTSCRLNSGAEIQPWAFVPKCNIFQEDGTPIDFTMGTLKNYVSSDGVQREFCGTCGATAFWRCEERPDLIDVSVGLLDPKEGARAENWLYWRTNKVSYGELAVSKDLVASLADGLKRWELEEEKA</sequence>
<evidence type="ECO:0000313" key="7">
    <source>
        <dbReference type="Proteomes" id="UP001595075"/>
    </source>
</evidence>
<accession>A0ABR4CQ96</accession>
<organism evidence="6 7">
    <name type="scientific">Oculimacula yallundae</name>
    <dbReference type="NCBI Taxonomy" id="86028"/>
    <lineage>
        <taxon>Eukaryota</taxon>
        <taxon>Fungi</taxon>
        <taxon>Dikarya</taxon>
        <taxon>Ascomycota</taxon>
        <taxon>Pezizomycotina</taxon>
        <taxon>Leotiomycetes</taxon>
        <taxon>Helotiales</taxon>
        <taxon>Ploettnerulaceae</taxon>
        <taxon>Oculimacula</taxon>
    </lineage>
</organism>
<proteinExistence type="inferred from homology"/>
<dbReference type="PANTHER" id="PTHR33337">
    <property type="entry name" value="GFA DOMAIN-CONTAINING PROTEIN"/>
    <property type="match status" value="1"/>
</dbReference>
<keyword evidence="2" id="KW-0479">Metal-binding</keyword>
<comment type="similarity">
    <text evidence="1">Belongs to the Gfa family.</text>
</comment>
<reference evidence="6 7" key="1">
    <citation type="journal article" date="2024" name="Commun. Biol.">
        <title>Comparative genomic analysis of thermophilic fungi reveals convergent evolutionary adaptations and gene losses.</title>
        <authorList>
            <person name="Steindorff A.S."/>
            <person name="Aguilar-Pontes M.V."/>
            <person name="Robinson A.J."/>
            <person name="Andreopoulos B."/>
            <person name="LaButti K."/>
            <person name="Kuo A."/>
            <person name="Mondo S."/>
            <person name="Riley R."/>
            <person name="Otillar R."/>
            <person name="Haridas S."/>
            <person name="Lipzen A."/>
            <person name="Grimwood J."/>
            <person name="Schmutz J."/>
            <person name="Clum A."/>
            <person name="Reid I.D."/>
            <person name="Moisan M.C."/>
            <person name="Butler G."/>
            <person name="Nguyen T.T.M."/>
            <person name="Dewar K."/>
            <person name="Conant G."/>
            <person name="Drula E."/>
            <person name="Henrissat B."/>
            <person name="Hansel C."/>
            <person name="Singer S."/>
            <person name="Hutchinson M.I."/>
            <person name="de Vries R.P."/>
            <person name="Natvig D.O."/>
            <person name="Powell A.J."/>
            <person name="Tsang A."/>
            <person name="Grigoriev I.V."/>
        </authorList>
    </citation>
    <scope>NUCLEOTIDE SEQUENCE [LARGE SCALE GENOMIC DNA]</scope>
    <source>
        <strain evidence="6 7">CBS 494.80</strain>
    </source>
</reference>
<feature type="domain" description="CENP-V/GFA" evidence="5">
    <location>
        <begin position="5"/>
        <end position="114"/>
    </location>
</feature>
<dbReference type="Pfam" id="PF04828">
    <property type="entry name" value="GFA"/>
    <property type="match status" value="2"/>
</dbReference>
<keyword evidence="3" id="KW-0862">Zinc</keyword>